<proteinExistence type="predicted"/>
<organism evidence="1 2">
    <name type="scientific">Pyropia yezoensis</name>
    <name type="common">Susabi-nori</name>
    <name type="synonym">Porphyra yezoensis</name>
    <dbReference type="NCBI Taxonomy" id="2788"/>
    <lineage>
        <taxon>Eukaryota</taxon>
        <taxon>Rhodophyta</taxon>
        <taxon>Bangiophyceae</taxon>
        <taxon>Bangiales</taxon>
        <taxon>Bangiaceae</taxon>
        <taxon>Pyropia</taxon>
    </lineage>
</organism>
<dbReference type="EMBL" id="CM020618">
    <property type="protein sequence ID" value="KAK1858903.1"/>
    <property type="molecule type" value="Genomic_DNA"/>
</dbReference>
<name>A0ACC3BMT7_PYRYE</name>
<reference evidence="1" key="1">
    <citation type="submission" date="2019-11" db="EMBL/GenBank/DDBJ databases">
        <title>Nori genome reveals adaptations in red seaweeds to the harsh intertidal environment.</title>
        <authorList>
            <person name="Wang D."/>
            <person name="Mao Y."/>
        </authorList>
    </citation>
    <scope>NUCLEOTIDE SEQUENCE</scope>
    <source>
        <tissue evidence="1">Gametophyte</tissue>
    </source>
</reference>
<evidence type="ECO:0000313" key="1">
    <source>
        <dbReference type="EMBL" id="KAK1858903.1"/>
    </source>
</evidence>
<sequence length="563" mass="59370">MAASSRSLSYVVPAVPHSCGTRLRWAMAPPAFVPLATAAGACALHGVGVRGQARHQCQLPGRLSFAAPAGVPRPARRPTAAAAATPRMAVASSSDAPAAASDSSAAGGVTLDRVVCKFGGSSLANAERLREVTKLVKMQLDASAKPPIVVLSAMGPSTNELLSAGDRALTEGVVDMTSIRNRAYEACEELGLSTEDLVDPLLLNLDQLLLGVKFIKELSPRTMDYLVSFGERLSVRIFAAHLRQNEGLPARAVDAFDAGFRSNSTFTNAELCDVTEAQVASFFATSMPADAVAIVTGFIAKDEDGNITTLGRGGSDLTASTIGAALGVTEVQVWKDVDGILSTDPRIVKAAVPVPSVMFEEAAEMAYFGAKVLHPIAMMPAMRANIPVRVKNSYNPSHPGTVIVRDRAVEADNPVTAISVKRGVQLVDIVSTRMLGAYGFLAEVFKLFATHRVSVDMIATSEVSVSLTLEAAKQDSRVMDALAADLRQVARVSFSSDHAIVSLVANVKRSSDVLARSMHVLNEAGIEVQMISQGASKYNISMIVADAKATRAIELIHKAFFGV</sequence>
<evidence type="ECO:0000313" key="2">
    <source>
        <dbReference type="Proteomes" id="UP000798662"/>
    </source>
</evidence>
<protein>
    <submittedName>
        <fullName evidence="1">Uncharacterized protein</fullName>
    </submittedName>
</protein>
<keyword evidence="2" id="KW-1185">Reference proteome</keyword>
<gene>
    <name evidence="1" type="ORF">I4F81_001502</name>
</gene>
<accession>A0ACC3BMT7</accession>
<comment type="caution">
    <text evidence="1">The sequence shown here is derived from an EMBL/GenBank/DDBJ whole genome shotgun (WGS) entry which is preliminary data.</text>
</comment>
<dbReference type="Proteomes" id="UP000798662">
    <property type="component" value="Chromosome 1"/>
</dbReference>